<comment type="caution">
    <text evidence="1">The sequence shown here is derived from an EMBL/GenBank/DDBJ whole genome shotgun (WGS) entry which is preliminary data.</text>
</comment>
<dbReference type="SUPFAM" id="SSF51182">
    <property type="entry name" value="RmlC-like cupins"/>
    <property type="match status" value="1"/>
</dbReference>
<dbReference type="Gene3D" id="2.60.120.10">
    <property type="entry name" value="Jelly Rolls"/>
    <property type="match status" value="1"/>
</dbReference>
<organism evidence="1 2">
    <name type="scientific">Cupriavidus necator</name>
    <name type="common">Alcaligenes eutrophus</name>
    <name type="synonym">Ralstonia eutropha</name>
    <dbReference type="NCBI Taxonomy" id="106590"/>
    <lineage>
        <taxon>Bacteria</taxon>
        <taxon>Pseudomonadati</taxon>
        <taxon>Pseudomonadota</taxon>
        <taxon>Betaproteobacteria</taxon>
        <taxon>Burkholderiales</taxon>
        <taxon>Burkholderiaceae</taxon>
        <taxon>Cupriavidus</taxon>
    </lineage>
</organism>
<dbReference type="PANTHER" id="PTHR36156:SF2">
    <property type="entry name" value="CUPIN TYPE-2 DOMAIN-CONTAINING PROTEIN"/>
    <property type="match status" value="1"/>
</dbReference>
<protein>
    <submittedName>
        <fullName evidence="1">Cupin</fullName>
    </submittedName>
</protein>
<gene>
    <name evidence="1" type="ORF">DDK22_07835</name>
</gene>
<proteinExistence type="predicted"/>
<dbReference type="EMBL" id="QDHA01000017">
    <property type="protein sequence ID" value="RCJ09022.1"/>
    <property type="molecule type" value="Genomic_DNA"/>
</dbReference>
<dbReference type="InterPro" id="IPR011051">
    <property type="entry name" value="RmlC_Cupin_sf"/>
</dbReference>
<name>A0A367PMA3_CUPNE</name>
<dbReference type="AlphaFoldDB" id="A0A367PMA3"/>
<reference evidence="1 2" key="1">
    <citation type="submission" date="2018-04" db="EMBL/GenBank/DDBJ databases">
        <title>Cupriavidus necator CR12 genome sequencing and assembly.</title>
        <authorList>
            <person name="Ben Fekih I."/>
            <person name="Mazhar H.S."/>
            <person name="Bello S.K."/>
            <person name="Rensing C."/>
        </authorList>
    </citation>
    <scope>NUCLEOTIDE SEQUENCE [LARGE SCALE GENOMIC DNA]</scope>
    <source>
        <strain evidence="1 2">CR12</strain>
    </source>
</reference>
<dbReference type="RefSeq" id="WP_114131467.1">
    <property type="nucleotide sequence ID" value="NZ_CP068436.1"/>
</dbReference>
<dbReference type="Proteomes" id="UP000253501">
    <property type="component" value="Unassembled WGS sequence"/>
</dbReference>
<sequence>MQCESQDAAGLPVGLRRVVTGNGAHGAAAVFKDAAAPRSEAFRHIPGMVSRLVWATSTSSTVPFDGTDPTVAVRSFVPAVGETRFLVVTFPPDSVFSSPGFEPASAAEENARISPGLAELFEADGMHTTPTIDYGIVLDGEIWLELDNGDVTHLRQHDLIVQNGTRHAWRNRGQVPASVAFVLVGVQRVTNI</sequence>
<evidence type="ECO:0000313" key="1">
    <source>
        <dbReference type="EMBL" id="RCJ09022.1"/>
    </source>
</evidence>
<dbReference type="InterPro" id="IPR014710">
    <property type="entry name" value="RmlC-like_jellyroll"/>
</dbReference>
<dbReference type="InterPro" id="IPR047142">
    <property type="entry name" value="OryJ/VirC-like"/>
</dbReference>
<accession>A0A367PMA3</accession>
<dbReference type="PANTHER" id="PTHR36156">
    <property type="entry name" value="SLR2101 PROTEIN"/>
    <property type="match status" value="1"/>
</dbReference>
<dbReference type="CDD" id="cd02231">
    <property type="entry name" value="cupin_BLL6423-like"/>
    <property type="match status" value="1"/>
</dbReference>
<evidence type="ECO:0000313" key="2">
    <source>
        <dbReference type="Proteomes" id="UP000253501"/>
    </source>
</evidence>